<keyword evidence="1" id="KW-0732">Signal</keyword>
<gene>
    <name evidence="2" type="ORF">BFN67_17440</name>
</gene>
<name>A0A1V8RQZ0_9HYPH</name>
<dbReference type="RefSeq" id="WP_080919726.1">
    <property type="nucleotide sequence ID" value="NZ_MDET01000014.1"/>
</dbReference>
<dbReference type="OrthoDB" id="438898at2"/>
<dbReference type="InterPro" id="IPR052740">
    <property type="entry name" value="CE4"/>
</dbReference>
<dbReference type="SUPFAM" id="SSF88713">
    <property type="entry name" value="Glycoside hydrolase/deacetylase"/>
    <property type="match status" value="1"/>
</dbReference>
<reference evidence="2 3" key="1">
    <citation type="journal article" date="2016" name="Int. J. Syst. Evol. Microbiol.">
        <title>Pseudaminobacter manganicus sp. nov., isolated from sludge of a manganese mine.</title>
        <authorList>
            <person name="Li J."/>
            <person name="Huang J."/>
            <person name="Liao S."/>
            <person name="Wang G."/>
        </authorList>
    </citation>
    <scope>NUCLEOTIDE SEQUENCE [LARGE SCALE GENOMIC DNA]</scope>
    <source>
        <strain evidence="2 3">JH-7</strain>
    </source>
</reference>
<dbReference type="PANTHER" id="PTHR45985:SF3">
    <property type="entry name" value="CHITIN DEACETYLASE-LIKE 4"/>
    <property type="match status" value="1"/>
</dbReference>
<evidence type="ECO:0000256" key="1">
    <source>
        <dbReference type="SAM" id="SignalP"/>
    </source>
</evidence>
<evidence type="ECO:0000313" key="2">
    <source>
        <dbReference type="EMBL" id="OQM75616.1"/>
    </source>
</evidence>
<keyword evidence="3" id="KW-1185">Reference proteome</keyword>
<dbReference type="STRING" id="1873176.BFN67_17440"/>
<dbReference type="Proteomes" id="UP000191905">
    <property type="component" value="Unassembled WGS sequence"/>
</dbReference>
<dbReference type="InterPro" id="IPR011330">
    <property type="entry name" value="Glyco_hydro/deAcase_b/a-brl"/>
</dbReference>
<evidence type="ECO:0000313" key="3">
    <source>
        <dbReference type="Proteomes" id="UP000191905"/>
    </source>
</evidence>
<proteinExistence type="predicted"/>
<dbReference type="Gene3D" id="3.20.20.370">
    <property type="entry name" value="Glycoside hydrolase/deacetylase"/>
    <property type="match status" value="1"/>
</dbReference>
<protein>
    <submittedName>
        <fullName evidence="2">Polysaccharide deacetylase</fullName>
    </submittedName>
</protein>
<dbReference type="AlphaFoldDB" id="A0A1V8RQZ0"/>
<feature type="chain" id="PRO_5012822449" evidence="1">
    <location>
        <begin position="24"/>
        <end position="332"/>
    </location>
</feature>
<sequence>MPLVSRIVASALALLASLSAANAEAPHAPAKAQQVVIISFDSAREISQWQRSRALARRTGAHFTYFLSCVFLLSRETRKEYRPPHRSAGRSNIGFAASKDEVAERLGQIRQAALEGHDIASHGCGHFDGKNWSKADWLAEFTAFKHVLTDAYSINGIVGKPDDWTDIVANSAVGFRAPYLSTGKGLYEALAAAGYVYDASGISRGPAQPERHSGIIRFSLPLIPEGPKGRRVIAMDYNLYARHSGAKEDVANAEEYEGRAYRAFRAAFDKQYEGERIPLELGFHFTLMNDGAYWNALERFAGEVCIKSDVACISFKDYAARIDKGKQQPAGG</sequence>
<dbReference type="PANTHER" id="PTHR45985">
    <property type="match status" value="1"/>
</dbReference>
<comment type="caution">
    <text evidence="2">The sequence shown here is derived from an EMBL/GenBank/DDBJ whole genome shotgun (WGS) entry which is preliminary data.</text>
</comment>
<organism evidence="2 3">
    <name type="scientific">Manganibacter manganicus</name>
    <dbReference type="NCBI Taxonomy" id="1873176"/>
    <lineage>
        <taxon>Bacteria</taxon>
        <taxon>Pseudomonadati</taxon>
        <taxon>Pseudomonadota</taxon>
        <taxon>Alphaproteobacteria</taxon>
        <taxon>Hyphomicrobiales</taxon>
        <taxon>Phyllobacteriaceae</taxon>
        <taxon>Manganibacter</taxon>
    </lineage>
</organism>
<accession>A0A1V8RQZ0</accession>
<dbReference type="EMBL" id="MDET01000014">
    <property type="protein sequence ID" value="OQM75616.1"/>
    <property type="molecule type" value="Genomic_DNA"/>
</dbReference>
<feature type="signal peptide" evidence="1">
    <location>
        <begin position="1"/>
        <end position="23"/>
    </location>
</feature>
<dbReference type="GO" id="GO:0005975">
    <property type="term" value="P:carbohydrate metabolic process"/>
    <property type="evidence" value="ECO:0007669"/>
    <property type="project" value="InterPro"/>
</dbReference>